<evidence type="ECO:0000313" key="2">
    <source>
        <dbReference type="Proteomes" id="UP000244855"/>
    </source>
</evidence>
<dbReference type="EMBL" id="KZ805348">
    <property type="protein sequence ID" value="PVI02047.1"/>
    <property type="molecule type" value="Genomic_DNA"/>
</dbReference>
<dbReference type="AlphaFoldDB" id="A0A2V1DV06"/>
<proteinExistence type="predicted"/>
<accession>A0A2V1DV06</accession>
<dbReference type="Proteomes" id="UP000244855">
    <property type="component" value="Unassembled WGS sequence"/>
</dbReference>
<gene>
    <name evidence="1" type="ORF">DM02DRAFT_317529</name>
</gene>
<reference evidence="1 2" key="1">
    <citation type="journal article" date="2018" name="Sci. Rep.">
        <title>Comparative genomics provides insights into the lifestyle and reveals functional heterogeneity of dark septate endophytic fungi.</title>
        <authorList>
            <person name="Knapp D.G."/>
            <person name="Nemeth J.B."/>
            <person name="Barry K."/>
            <person name="Hainaut M."/>
            <person name="Henrissat B."/>
            <person name="Johnson J."/>
            <person name="Kuo A."/>
            <person name="Lim J.H.P."/>
            <person name="Lipzen A."/>
            <person name="Nolan M."/>
            <person name="Ohm R.A."/>
            <person name="Tamas L."/>
            <person name="Grigoriev I.V."/>
            <person name="Spatafora J.W."/>
            <person name="Nagy L.G."/>
            <person name="Kovacs G.M."/>
        </authorList>
    </citation>
    <scope>NUCLEOTIDE SEQUENCE [LARGE SCALE GENOMIC DNA]</scope>
    <source>
        <strain evidence="1 2">DSE2036</strain>
    </source>
</reference>
<keyword evidence="2" id="KW-1185">Reference proteome</keyword>
<evidence type="ECO:0000313" key="1">
    <source>
        <dbReference type="EMBL" id="PVI02047.1"/>
    </source>
</evidence>
<organism evidence="1 2">
    <name type="scientific">Periconia macrospinosa</name>
    <dbReference type="NCBI Taxonomy" id="97972"/>
    <lineage>
        <taxon>Eukaryota</taxon>
        <taxon>Fungi</taxon>
        <taxon>Dikarya</taxon>
        <taxon>Ascomycota</taxon>
        <taxon>Pezizomycotina</taxon>
        <taxon>Dothideomycetes</taxon>
        <taxon>Pleosporomycetidae</taxon>
        <taxon>Pleosporales</taxon>
        <taxon>Massarineae</taxon>
        <taxon>Periconiaceae</taxon>
        <taxon>Periconia</taxon>
    </lineage>
</organism>
<sequence length="149" mass="17621">MFAPSRFQKKFGLRYHSSSLAFQFLIFLPRRLIIEEVSMERFSGNIEGKTKSARMLQMRNGRGTHDVLCIPAHTYHCVQTHVHYRSNIKESWCHDIPEKARNSFTQSSVWSEWIYLKKKATQGEIHRPWARDSKRLLDGRVSVWIDWLG</sequence>
<protein>
    <submittedName>
        <fullName evidence="1">Uncharacterized protein</fullName>
    </submittedName>
</protein>
<name>A0A2V1DV06_9PLEO</name>